<reference evidence="6" key="1">
    <citation type="submission" date="2023-07" db="EMBL/GenBank/DDBJ databases">
        <title>Between Cages and Wild: Unraveling the Impact of Captivity on Animal Microbiomes and Antimicrobial Resistance.</title>
        <authorList>
            <person name="Schmartz G.P."/>
            <person name="Rehner J."/>
            <person name="Schuff M.J."/>
            <person name="Becker S.L."/>
            <person name="Kravczyk M."/>
            <person name="Gurevich A."/>
            <person name="Francke R."/>
            <person name="Mueller R."/>
            <person name="Keller V."/>
            <person name="Keller A."/>
        </authorList>
    </citation>
    <scope>NUCLEOTIDE SEQUENCE</scope>
    <source>
        <strain evidence="6">S12M_St_49</strain>
    </source>
</reference>
<dbReference type="InterPro" id="IPR050336">
    <property type="entry name" value="Chromosome_partition/occlusion"/>
</dbReference>
<name>A0AA43RFY1_9ACTN</name>
<comment type="similarity">
    <text evidence="1">Belongs to the ParB family.</text>
</comment>
<dbReference type="AlphaFoldDB" id="A0AA43RFY1"/>
<dbReference type="FunFam" id="3.90.1530.30:FF:000001">
    <property type="entry name" value="Chromosome partitioning protein ParB"/>
    <property type="match status" value="1"/>
</dbReference>
<dbReference type="InterPro" id="IPR057240">
    <property type="entry name" value="ParB_dimer_C"/>
</dbReference>
<dbReference type="NCBIfam" id="TIGR00180">
    <property type="entry name" value="parB_part"/>
    <property type="match status" value="1"/>
</dbReference>
<feature type="domain" description="ParB-like N-terminal" evidence="5">
    <location>
        <begin position="123"/>
        <end position="212"/>
    </location>
</feature>
<accession>A0AA43RFY1</accession>
<dbReference type="GO" id="GO:0003677">
    <property type="term" value="F:DNA binding"/>
    <property type="evidence" value="ECO:0007669"/>
    <property type="project" value="UniProtKB-KW"/>
</dbReference>
<dbReference type="SMART" id="SM00470">
    <property type="entry name" value="ParB"/>
    <property type="match status" value="1"/>
</dbReference>
<keyword evidence="7" id="KW-1185">Reference proteome</keyword>
<feature type="region of interest" description="Disordered" evidence="4">
    <location>
        <begin position="48"/>
        <end position="120"/>
    </location>
</feature>
<dbReference type="Gene3D" id="1.10.10.2830">
    <property type="match status" value="1"/>
</dbReference>
<sequence>MAKENKSGLGRGLSNLLGTYAEDKNNIDPLIKPTGESTIVKEVTSEDDYKVVSREASKPTPATSKISERPEVQEARFNTGSIPRVHVPGTIGSMPPVEAAPQETATEKKEETVVNTESKEKLQEIPVDLIEPNPDQPRTNFDENKLQELAHSIKDQGVLQPIVLRKKGSKYQIIAGERRWQASRIAGKKTIPATVIEANDTKALELALIENIQRDDLNPIEEAYTYKRLMDKLNYTQAELAKAVAKGRSTVANAIRLLDLPEKAQEAMFNNQISAGHARAVLSVPNQKGRDKLTQKIIDEKLTVREAESLARLLSIDPASRVKSGSTSQIPAAYTAMAKSLKEVLGTNVKVKKGKSDNKLEISFNSEEELRKIYEKLSEE</sequence>
<protein>
    <submittedName>
        <fullName evidence="6">ParB/RepB/Spo0J family partition protein</fullName>
    </submittedName>
</protein>
<dbReference type="SUPFAM" id="SSF110849">
    <property type="entry name" value="ParB/Sulfiredoxin"/>
    <property type="match status" value="1"/>
</dbReference>
<dbReference type="Pfam" id="PF23552">
    <property type="entry name" value="ParB_C"/>
    <property type="match status" value="1"/>
</dbReference>
<dbReference type="InterPro" id="IPR041468">
    <property type="entry name" value="HTH_ParB/Spo0J"/>
</dbReference>
<dbReference type="CDD" id="cd16393">
    <property type="entry name" value="SPO0J_N"/>
    <property type="match status" value="1"/>
</dbReference>
<evidence type="ECO:0000313" key="7">
    <source>
        <dbReference type="Proteomes" id="UP001168575"/>
    </source>
</evidence>
<feature type="compositionally biased region" description="Basic and acidic residues" evidence="4">
    <location>
        <begin position="105"/>
        <end position="120"/>
    </location>
</feature>
<dbReference type="PANTHER" id="PTHR33375:SF1">
    <property type="entry name" value="CHROMOSOME-PARTITIONING PROTEIN PARB-RELATED"/>
    <property type="match status" value="1"/>
</dbReference>
<comment type="caution">
    <text evidence="6">The sequence shown here is derived from an EMBL/GenBank/DDBJ whole genome shotgun (WGS) entry which is preliminary data.</text>
</comment>
<dbReference type="GO" id="GO:0007059">
    <property type="term" value="P:chromosome segregation"/>
    <property type="evidence" value="ECO:0007669"/>
    <property type="project" value="UniProtKB-KW"/>
</dbReference>
<dbReference type="Proteomes" id="UP001168575">
    <property type="component" value="Unassembled WGS sequence"/>
</dbReference>
<dbReference type="InterPro" id="IPR036086">
    <property type="entry name" value="ParB/Sulfiredoxin_sf"/>
</dbReference>
<dbReference type="EMBL" id="JAUMVS010000002">
    <property type="protein sequence ID" value="MDO4841119.1"/>
    <property type="molecule type" value="Genomic_DNA"/>
</dbReference>
<gene>
    <name evidence="6" type="ORF">Q3982_00370</name>
</gene>
<dbReference type="SUPFAM" id="SSF109709">
    <property type="entry name" value="KorB DNA-binding domain-like"/>
    <property type="match status" value="1"/>
</dbReference>
<dbReference type="FunFam" id="1.10.10.2830:FF:000001">
    <property type="entry name" value="Chromosome partitioning protein ParB"/>
    <property type="match status" value="1"/>
</dbReference>
<organism evidence="6 7">
    <name type="scientific">Phoenicibacter congonensis</name>
    <dbReference type="NCBI Taxonomy" id="1944646"/>
    <lineage>
        <taxon>Bacteria</taxon>
        <taxon>Bacillati</taxon>
        <taxon>Actinomycetota</taxon>
        <taxon>Coriobacteriia</taxon>
        <taxon>Eggerthellales</taxon>
        <taxon>Eggerthellaceae</taxon>
        <taxon>Phoenicibacter</taxon>
    </lineage>
</organism>
<dbReference type="GO" id="GO:0045881">
    <property type="term" value="P:positive regulation of sporulation resulting in formation of a cellular spore"/>
    <property type="evidence" value="ECO:0007669"/>
    <property type="project" value="TreeGrafter"/>
</dbReference>
<dbReference type="Pfam" id="PF02195">
    <property type="entry name" value="ParB_N"/>
    <property type="match status" value="1"/>
</dbReference>
<evidence type="ECO:0000256" key="1">
    <source>
        <dbReference type="ARBA" id="ARBA00006295"/>
    </source>
</evidence>
<keyword evidence="3" id="KW-0238">DNA-binding</keyword>
<dbReference type="InterPro" id="IPR004437">
    <property type="entry name" value="ParB/RepB/Spo0J"/>
</dbReference>
<dbReference type="PANTHER" id="PTHR33375">
    <property type="entry name" value="CHROMOSOME-PARTITIONING PROTEIN PARB-RELATED"/>
    <property type="match status" value="1"/>
</dbReference>
<evidence type="ECO:0000259" key="5">
    <source>
        <dbReference type="SMART" id="SM00470"/>
    </source>
</evidence>
<feature type="compositionally biased region" description="Basic and acidic residues" evidence="4">
    <location>
        <begin position="48"/>
        <end position="57"/>
    </location>
</feature>
<proteinExistence type="inferred from homology"/>
<dbReference type="Pfam" id="PF17762">
    <property type="entry name" value="HTH_ParB"/>
    <property type="match status" value="1"/>
</dbReference>
<dbReference type="GO" id="GO:0005694">
    <property type="term" value="C:chromosome"/>
    <property type="evidence" value="ECO:0007669"/>
    <property type="project" value="TreeGrafter"/>
</dbReference>
<evidence type="ECO:0000256" key="4">
    <source>
        <dbReference type="SAM" id="MobiDB-lite"/>
    </source>
</evidence>
<dbReference type="Gene3D" id="3.90.1530.30">
    <property type="match status" value="1"/>
</dbReference>
<evidence type="ECO:0000256" key="2">
    <source>
        <dbReference type="ARBA" id="ARBA00022829"/>
    </source>
</evidence>
<keyword evidence="2" id="KW-0159">Chromosome partition</keyword>
<dbReference type="InterPro" id="IPR003115">
    <property type="entry name" value="ParB_N"/>
</dbReference>
<evidence type="ECO:0000256" key="3">
    <source>
        <dbReference type="ARBA" id="ARBA00023125"/>
    </source>
</evidence>
<evidence type="ECO:0000313" key="6">
    <source>
        <dbReference type="EMBL" id="MDO4841119.1"/>
    </source>
</evidence>